<feature type="chain" id="PRO_5045966993" evidence="1">
    <location>
        <begin position="37"/>
        <end position="327"/>
    </location>
</feature>
<proteinExistence type="predicted"/>
<evidence type="ECO:0000256" key="1">
    <source>
        <dbReference type="SAM" id="SignalP"/>
    </source>
</evidence>
<dbReference type="InterPro" id="IPR006311">
    <property type="entry name" value="TAT_signal"/>
</dbReference>
<gene>
    <name evidence="3" type="ORF">ACFO4E_14810</name>
</gene>
<dbReference type="Pfam" id="PF21311">
    <property type="entry name" value="Phage_RBD_prop"/>
    <property type="match status" value="1"/>
</dbReference>
<evidence type="ECO:0000313" key="4">
    <source>
        <dbReference type="Proteomes" id="UP001595923"/>
    </source>
</evidence>
<dbReference type="RefSeq" id="WP_378574935.1">
    <property type="nucleotide sequence ID" value="NZ_JBHSFQ010000013.1"/>
</dbReference>
<dbReference type="PROSITE" id="PS51318">
    <property type="entry name" value="TAT"/>
    <property type="match status" value="1"/>
</dbReference>
<reference evidence="4" key="1">
    <citation type="journal article" date="2019" name="Int. J. Syst. Evol. Microbiol.">
        <title>The Global Catalogue of Microorganisms (GCM) 10K type strain sequencing project: providing services to taxonomists for standard genome sequencing and annotation.</title>
        <authorList>
            <consortium name="The Broad Institute Genomics Platform"/>
            <consortium name="The Broad Institute Genome Sequencing Center for Infectious Disease"/>
            <person name="Wu L."/>
            <person name="Ma J."/>
        </authorList>
    </citation>
    <scope>NUCLEOTIDE SEQUENCE [LARGE SCALE GENOMIC DNA]</scope>
    <source>
        <strain evidence="4">XZYJ18</strain>
    </source>
</reference>
<dbReference type="Proteomes" id="UP001595923">
    <property type="component" value="Unassembled WGS sequence"/>
</dbReference>
<feature type="signal peptide" evidence="1">
    <location>
        <begin position="1"/>
        <end position="36"/>
    </location>
</feature>
<keyword evidence="4" id="KW-1185">Reference proteome</keyword>
<organism evidence="3 4">
    <name type="scientific">Nocardiopsis mangrovi</name>
    <dbReference type="NCBI Taxonomy" id="1179818"/>
    <lineage>
        <taxon>Bacteria</taxon>
        <taxon>Bacillati</taxon>
        <taxon>Actinomycetota</taxon>
        <taxon>Actinomycetes</taxon>
        <taxon>Streptosporangiales</taxon>
        <taxon>Nocardiopsidaceae</taxon>
        <taxon>Nocardiopsis</taxon>
    </lineage>
</organism>
<name>A0ABV9DXJ0_9ACTN</name>
<feature type="domain" description="P68 RBP/TagC-like beta-propeller" evidence="2">
    <location>
        <begin position="64"/>
        <end position="320"/>
    </location>
</feature>
<evidence type="ECO:0000313" key="3">
    <source>
        <dbReference type="EMBL" id="MFC4563133.1"/>
    </source>
</evidence>
<evidence type="ECO:0000259" key="2">
    <source>
        <dbReference type="Pfam" id="PF21311"/>
    </source>
</evidence>
<dbReference type="InterPro" id="IPR048799">
    <property type="entry name" value="P68_RBP_TagC-like_beta-prop"/>
</dbReference>
<dbReference type="EMBL" id="JBHSFQ010000013">
    <property type="protein sequence ID" value="MFC4563133.1"/>
    <property type="molecule type" value="Genomic_DNA"/>
</dbReference>
<accession>A0ABV9DXJ0</accession>
<keyword evidence="1" id="KW-0732">Signal</keyword>
<protein>
    <submittedName>
        <fullName evidence="3">Teichoic acid biosynthesis protein C</fullName>
    </submittedName>
</protein>
<sequence length="327" mass="35139">MPPEFSHGPTRRSLLAAGGGLGVAAALGFSATPAGADVPSSPRFDLSTPSHDLFRHKALQDDTVMQSFTFDNVNKRLFVAQLKNGGSSNANGDLCVTQLDFAGNRQGHMYLMGFGHGVSIGVEPSGSSSYLWTEVDSVDTRGTRLARFRFSNGTTLTNTSSALAKHTPVPGSDLITCATDPVNDTLVMRYRNSSGIRYAVYRISDVRNGNYGAKLADIAQPPRFSGSGAPTFQGYAVYGRYLYLYDGTAYGDANPPPGNAHITSVDLNTGAEMERRFTRAGESLVFREPEGMGVYRTDAGQVRLFLGLASGESGDRRANLFYKNVFV</sequence>
<comment type="caution">
    <text evidence="3">The sequence shown here is derived from an EMBL/GenBank/DDBJ whole genome shotgun (WGS) entry which is preliminary data.</text>
</comment>